<feature type="domain" description="Peptidase C-terminal archaeal/bacterial" evidence="1">
    <location>
        <begin position="1302"/>
        <end position="1372"/>
    </location>
</feature>
<feature type="domain" description="Peptidase C-terminal archaeal/bacterial" evidence="1">
    <location>
        <begin position="1189"/>
        <end position="1256"/>
    </location>
</feature>
<feature type="domain" description="Peptidase C-terminal archaeal/bacterial" evidence="1">
    <location>
        <begin position="731"/>
        <end position="801"/>
    </location>
</feature>
<evidence type="ECO:0000313" key="3">
    <source>
        <dbReference type="Proteomes" id="UP000199729"/>
    </source>
</evidence>
<feature type="domain" description="Peptidase C-terminal archaeal/bacterial" evidence="1">
    <location>
        <begin position="2108"/>
        <end position="2176"/>
    </location>
</feature>
<feature type="domain" description="Peptidase C-terminal archaeal/bacterial" evidence="1">
    <location>
        <begin position="1875"/>
        <end position="1944"/>
    </location>
</feature>
<feature type="domain" description="Peptidase C-terminal archaeal/bacterial" evidence="1">
    <location>
        <begin position="1530"/>
        <end position="1600"/>
    </location>
</feature>
<feature type="domain" description="Peptidase C-terminal archaeal/bacterial" evidence="1">
    <location>
        <begin position="1988"/>
        <end position="2058"/>
    </location>
</feature>
<name>A0A221KBU0_VITFI</name>
<dbReference type="PANTHER" id="PTHR33794:SF1">
    <property type="entry name" value="BACILLOLYSIN"/>
    <property type="match status" value="1"/>
</dbReference>
<dbReference type="EMBL" id="CP022423">
    <property type="protein sequence ID" value="ASM76488.1"/>
    <property type="molecule type" value="Genomic_DNA"/>
</dbReference>
<dbReference type="OrthoDB" id="480426at2"/>
<dbReference type="SUPFAM" id="SSF89260">
    <property type="entry name" value="Collagen-binding domain"/>
    <property type="match status" value="11"/>
</dbReference>
<feature type="domain" description="Peptidase C-terminal archaeal/bacterial" evidence="1">
    <location>
        <begin position="959"/>
        <end position="1029"/>
    </location>
</feature>
<accession>A0A221KBU0</accession>
<gene>
    <name evidence="2" type="ORF">VITFI_CDS0709</name>
</gene>
<reference evidence="2 3" key="1">
    <citation type="submission" date="2017-07" db="EMBL/GenBank/DDBJ databases">
        <title>Complete Genome Sequence of the cosmetic ferment Vitreoscilla filiformis (ATCC15551).</title>
        <authorList>
            <person name="Contreras S."/>
            <person name="Sagory-Zalkind P."/>
            <person name="Blanquart H."/>
            <person name="Iltis A."/>
            <person name="Morand S.C."/>
        </authorList>
    </citation>
    <scope>NUCLEOTIDE SEQUENCE [LARGE SCALE GENOMIC DNA]</scope>
    <source>
        <strain evidence="2 3">ATCC 15551</strain>
    </source>
</reference>
<evidence type="ECO:0000313" key="2">
    <source>
        <dbReference type="EMBL" id="ASM76488.1"/>
    </source>
</evidence>
<feature type="domain" description="Peptidase C-terminal archaeal/bacterial" evidence="1">
    <location>
        <begin position="845"/>
        <end position="915"/>
    </location>
</feature>
<feature type="domain" description="Peptidase C-terminal archaeal/bacterial" evidence="1">
    <location>
        <begin position="503"/>
        <end position="573"/>
    </location>
</feature>
<dbReference type="Proteomes" id="UP000199729">
    <property type="component" value="Chromosome"/>
</dbReference>
<feature type="domain" description="Peptidase C-terminal archaeal/bacterial" evidence="1">
    <location>
        <begin position="617"/>
        <end position="687"/>
    </location>
</feature>
<feature type="domain" description="Peptidase C-terminal archaeal/bacterial" evidence="1">
    <location>
        <begin position="1416"/>
        <end position="1486"/>
    </location>
</feature>
<feature type="domain" description="Peptidase C-terminal archaeal/bacterial" evidence="1">
    <location>
        <begin position="2340"/>
        <end position="2410"/>
    </location>
</feature>
<dbReference type="InterPro" id="IPR050728">
    <property type="entry name" value="Zinc_Metalloprotease_M4"/>
</dbReference>
<feature type="domain" description="Peptidase C-terminal archaeal/bacterial" evidence="1">
    <location>
        <begin position="389"/>
        <end position="459"/>
    </location>
</feature>
<proteinExistence type="predicted"/>
<organism evidence="2 3">
    <name type="scientific">Vitreoscilla filiformis</name>
    <dbReference type="NCBI Taxonomy" id="63"/>
    <lineage>
        <taxon>Bacteria</taxon>
        <taxon>Pseudomonadati</taxon>
        <taxon>Pseudomonadota</taxon>
        <taxon>Betaproteobacteria</taxon>
        <taxon>Neisseriales</taxon>
        <taxon>Neisseriaceae</taxon>
        <taxon>Vitreoscilla</taxon>
    </lineage>
</organism>
<feature type="domain" description="Peptidase C-terminal archaeal/bacterial" evidence="1">
    <location>
        <begin position="1073"/>
        <end position="1143"/>
    </location>
</feature>
<dbReference type="KEGG" id="vff:VITFI_CDS0709"/>
<feature type="domain" description="Peptidase C-terminal archaeal/bacterial" evidence="1">
    <location>
        <begin position="47"/>
        <end position="117"/>
    </location>
</feature>
<dbReference type="PANTHER" id="PTHR33794">
    <property type="entry name" value="BACILLOLYSIN"/>
    <property type="match status" value="1"/>
</dbReference>
<feature type="domain" description="Peptidase C-terminal archaeal/bacterial" evidence="1">
    <location>
        <begin position="275"/>
        <end position="345"/>
    </location>
</feature>
<dbReference type="Gene3D" id="2.60.120.380">
    <property type="match status" value="21"/>
</dbReference>
<dbReference type="InterPro" id="IPR007280">
    <property type="entry name" value="Peptidase_C_arc/bac"/>
</dbReference>
<keyword evidence="3" id="KW-1185">Reference proteome</keyword>
<feature type="domain" description="Peptidase C-terminal archaeal/bacterial" evidence="1">
    <location>
        <begin position="161"/>
        <end position="231"/>
    </location>
</feature>
<sequence>MMSIAGWKVAQAELAQASSDTILGSTATTASVSVTGSASSAVNTAGDQDWWKVTLSAGTTYTFKLNAGTGSTLDAYLRLLNSSGTQVGVNNDAATGTKNAQITVKATVSGTYYLSAQGYNSTTGAYALSVAATDTVLGTKATTASVAVNGSASSTVDFAGDQDWWKVTLSAGTTYTFKLNAGTGSTLDAYLRLLNSSGTQVGVNNDAATGTKNAQITVKATVSGTYYLSAQGYNSTTGAYALSVAATDTVLGTKATTASVAVNGSASSTVDFAGDQDWWKVTLSAGTTYTFKLNAGTGSTLDAYLRLLNSSGTQMLSNNDAATGTKNAQITFTATTSGTYYLSAQGNGTSTGAYALSVVATDTVLGTTATTSSAVINGTASSTVDFAGDQDWWKVTLSAGTTYTFKLNAGTGSTLDAYLRLLNSSGTQVGANNDAATGDKNAQITVTATTSGTYYLSAQGNGTSTGAYALSVVATDTVLGTTATTSSAVINGTASSTVDFAGDQDWWKVTLSAGTTYTFKLNAGTGSTLDAYLRLLNSSGTQVGANNDAATGDKNAQITVTATTSGTYYLSAQGNGTSTGAYALSVVATDTVLGTTATTSSAVINGTASSTVDFAGDQDWWKVTLSAGTTYTFKLNAGTGSTLDAYLRLLNSSGTQVGANNDAATGDKNAQITVTATTSGTYYLSAQGNGTSTGAYALSVVATDTVLGTTATTSSAVINGTASSTVDFAGDQDWWKVTLSAGTTYTFKLNAGTGSTLDAYLRLLNSSGTQVGANNDAATGDKNAQITVTATTSGTYYLSAQGNGTSTGAYALSVVATDTVLGTTATTSSAVINGTASSTVDFAGDQDWWKVTLSAGTTYTFKLNAGTGSTLDAYLRLLNSSGTQVGANNDAATGDKNAQITVTATTSGTYYLSAQGNGTSTGAYALSVVATDTVLGTTATTSSAVINGTASSTVDFAGDQDWWKVTLSAGTTYTFKLNAGTGSTLDAYLRLLNSSGTQVASNDNATSGTSSAQITVTATANGTYYLAAQGSGGTTGAYVLDVLATDTILGSTATTASVAVNGSSGSTVDFAGDQDWWKVTLSAGTTYTFKLNAGTGSVLDAYLRVLNSSGTQVASNDNATSGTSSAQITFTATANGTYYLAAQGSGSTTGAYVLDVLATDTILGSTATTASVGINDSANSTVDYAGEQDWWKVTLSAGTTYTFDLKARSGSLLDAYLRLLDSNGVQLKVNDAASDGALDAQITFTATRNGTYHLSAQGASGTSGAYVLSVQALDAVKGSTATTDSVTLNATAVESTVDFAGDQDWWKVTLTAGTTYTFKLGAGTDSTLDAYLRVLSSTGALLSVNNDASSSTTDAEITFTAGSSGTYYLSAQGNGTSTGAYTLFATTDTIVASSSTASIQAVNASASDSAIDFRGDQDWWKVSLVAGTTYVFELKASAGSSLDAFLRLIDDSGSQVGARDGGFSSGTDAKITYTATTSGTYYLSAQGADGTTGDYTVFATTDLIAGSTETTSTVGLDGTASTDVIDYAGDQDWWTATLTAGTTYVFYLSASTDSSLDAYLRLLDGNGAVLETNNNQSSDTANARVVYEATQSGTYYLSAQGVSGSLGAYDVFTIVDAVPGSTATTSELSTAPGAASSGTIDYGTDQDWWKITLVAGRTYTFRLGADVDSPLDAYLRLVDQDGTQLAAGNDSTNGSVASKDARVTYTATYSGTYYVSAQGYSGSEGNYVMSVGSDAIDGSVNTTASLTVNGAAGSSDIDESADQDWWRIRLSAGSSYTFRLTAPSGSSLDPYLRLLNSTGVELVVNDDSGSSTQDSLISFTATATGVYYLSAQGAGTTFGSYNIQAFGDAIAGSTDTTAVLTMNTTGTSTIDTVGDQDWWKVTLTAGTAYEFQLQAADGSSIDAYLRLLNASGNLVTFNDDNGSLRDSLLIYTPTTSGTYYLSAQSRDVTGDYVISAMASDAIPGTIESTVTLDVNGVAGASVVDLATDQDWWKITLTAGATYTFLMKPQTGSTLDPYLRLMNSEGQELASNNDRNGSTVNAYITYTATTSGTYFLAAQSNSGASGDALAGLYTIKANSVDIIDGANTTTSVLVISGAEGSSMIDSSTDQDWWKVELTAGTAYTFRLSAAADSPLDAYLRLLNSDGTAVASNDDSGSSKNSVISYTAKTTGVFYLSAQGYGASTGAYVISATSTASDSIPGTRATRAVLTVGGDAGSSTVDATSDQDWWKVTLVSGTTYTFDLKAAADSSLDSYLRLLDSNGVLLTYNDDNNGADDAQIIYTATKSGTFYLSAQGYGSSTGAYSLTATANAADTIPGSASTTATLTVNGEAGSSAIDSTGDQDWWKVRLKVGVTYVFTLSADVDSTLDPTLRLLNSAGTKLTSNDDINDSNKNSRITYTASATGTYYLSAQGYNSTGAYTIAVVSSGAASLAQAASETSTSTPDAEVFSFTATRSEVTTIRDFDTGTDRIEVTSSNFGGLKVGALSAANFQAAGSTLTSRAAVFLYDNTTGALAFDADGIGAGAAVQIAQLTGARTLRASDIFVVNG</sequence>
<dbReference type="RefSeq" id="WP_089415809.1">
    <property type="nucleotide sequence ID" value="NZ_CP022423.1"/>
</dbReference>
<dbReference type="Pfam" id="PF04151">
    <property type="entry name" value="PPC"/>
    <property type="match status" value="19"/>
</dbReference>
<evidence type="ECO:0000259" key="1">
    <source>
        <dbReference type="Pfam" id="PF04151"/>
    </source>
</evidence>
<protein>
    <recommendedName>
        <fullName evidence="1">Peptidase C-terminal archaeal/bacterial domain-containing protein</fullName>
    </recommendedName>
</protein>
<feature type="domain" description="Peptidase C-terminal archaeal/bacterial" evidence="1">
    <location>
        <begin position="1762"/>
        <end position="1832"/>
    </location>
</feature>